<evidence type="ECO:0000313" key="2">
    <source>
        <dbReference type="EMBL" id="RMU24910.1"/>
    </source>
</evidence>
<dbReference type="AlphaFoldDB" id="A0A3M5SUB9"/>
<dbReference type="PANTHER" id="PTHR43796:SF2">
    <property type="entry name" value="CARBOXYNORSPERMIDINE SYNTHASE"/>
    <property type="match status" value="1"/>
</dbReference>
<dbReference type="EMBL" id="RBTX01000669">
    <property type="protein sequence ID" value="RMU24910.1"/>
    <property type="molecule type" value="Genomic_DNA"/>
</dbReference>
<gene>
    <name evidence="2" type="ORF">ALP32_01413</name>
</gene>
<organism evidence="2 3">
    <name type="scientific">Pseudomonas avellanae</name>
    <dbReference type="NCBI Taxonomy" id="46257"/>
    <lineage>
        <taxon>Bacteria</taxon>
        <taxon>Pseudomonadati</taxon>
        <taxon>Pseudomonadota</taxon>
        <taxon>Gammaproteobacteria</taxon>
        <taxon>Pseudomonadales</taxon>
        <taxon>Pseudomonadaceae</taxon>
        <taxon>Pseudomonas</taxon>
    </lineage>
</organism>
<dbReference type="InterPro" id="IPR036291">
    <property type="entry name" value="NAD(P)-bd_dom_sf"/>
</dbReference>
<dbReference type="RefSeq" id="WP_005619477.1">
    <property type="nucleotide sequence ID" value="NZ_BMNO01000055.1"/>
</dbReference>
<dbReference type="PANTHER" id="PTHR43796">
    <property type="entry name" value="CARBOXYNORSPERMIDINE SYNTHASE"/>
    <property type="match status" value="1"/>
</dbReference>
<protein>
    <recommendedName>
        <fullName evidence="1">Saccharopine dehydrogenase NADP binding domain-containing protein</fullName>
    </recommendedName>
</protein>
<dbReference type="Pfam" id="PF03435">
    <property type="entry name" value="Sacchrp_dh_NADP"/>
    <property type="match status" value="1"/>
</dbReference>
<proteinExistence type="predicted"/>
<dbReference type="Proteomes" id="UP000281514">
    <property type="component" value="Unassembled WGS sequence"/>
</dbReference>
<evidence type="ECO:0000259" key="1">
    <source>
        <dbReference type="Pfam" id="PF03435"/>
    </source>
</evidence>
<evidence type="ECO:0000313" key="3">
    <source>
        <dbReference type="Proteomes" id="UP000281514"/>
    </source>
</evidence>
<dbReference type="SUPFAM" id="SSF51735">
    <property type="entry name" value="NAD(P)-binding Rossmann-fold domains"/>
    <property type="match status" value="1"/>
</dbReference>
<name>A0A3M5SUB9_9PSED</name>
<dbReference type="Gene3D" id="3.40.50.720">
    <property type="entry name" value="NAD(P)-binding Rossmann-like Domain"/>
    <property type="match status" value="1"/>
</dbReference>
<dbReference type="InterPro" id="IPR005097">
    <property type="entry name" value="Sacchrp_dh_NADP-bd"/>
</dbReference>
<accession>A0A3M5SUB9</accession>
<sequence length="378" mass="40613">MAFRVLVIGGYGNFGSLICNHLATMPGIELVISGRDSRKLAELQALGGKPCQSWCVDIMQDGKSDELRALRIDLVIHTAGPFQGQSYAVARHCIDAGVNYCDLSDCRTFVSGIAALDAAARDAGVSLLSGCSSVPTLSAAIIDEHRQRFLRIDSIEHGISSAAKMPGVSTVLGVLAYAGRPIRQLKDGQVHEVPGWMDLTLRRMPGMGVRLLANVDAPDIDVFAERYAAHNLSFKAGSGLKAGVVATWLLALAVRCGLVRNPAPWAVRLHRWGTRFEHLGDRKSAMYIDVDGVDPDGRPLLMRAQLTALNDKGPEIPSCAAVALGAKMATGYRPLPGARACVGEITVNEYLAAINEPSNIRLDVHFQSREARRCSTCS</sequence>
<reference evidence="2 3" key="1">
    <citation type="submission" date="2018-08" db="EMBL/GenBank/DDBJ databases">
        <title>Recombination of ecologically and evolutionarily significant loci maintains genetic cohesion in the Pseudomonas syringae species complex.</title>
        <authorList>
            <person name="Dillon M."/>
            <person name="Thakur S."/>
            <person name="Almeida R.N.D."/>
            <person name="Weir B.S."/>
            <person name="Guttman D.S."/>
        </authorList>
    </citation>
    <scope>NUCLEOTIDE SEQUENCE [LARGE SCALE GENOMIC DNA]</scope>
    <source>
        <strain evidence="2 3">ICMP 9749</strain>
    </source>
</reference>
<feature type="domain" description="Saccharopine dehydrogenase NADP binding" evidence="1">
    <location>
        <begin position="5"/>
        <end position="126"/>
    </location>
</feature>
<comment type="caution">
    <text evidence="2">The sequence shown here is derived from an EMBL/GenBank/DDBJ whole genome shotgun (WGS) entry which is preliminary data.</text>
</comment>